<accession>A0A1V4KIH4</accession>
<keyword evidence="3" id="KW-1185">Reference proteome</keyword>
<gene>
    <name evidence="2" type="ORF">AV530_006510</name>
</gene>
<evidence type="ECO:0000313" key="3">
    <source>
        <dbReference type="Proteomes" id="UP000190648"/>
    </source>
</evidence>
<evidence type="ECO:0000313" key="2">
    <source>
        <dbReference type="EMBL" id="OPJ83647.1"/>
    </source>
</evidence>
<dbReference type="EMBL" id="LSYS01003169">
    <property type="protein sequence ID" value="OPJ83647.1"/>
    <property type="molecule type" value="Genomic_DNA"/>
</dbReference>
<dbReference type="Proteomes" id="UP000190648">
    <property type="component" value="Unassembled WGS sequence"/>
</dbReference>
<reference evidence="2 3" key="1">
    <citation type="submission" date="2016-02" db="EMBL/GenBank/DDBJ databases">
        <title>Band-tailed pigeon sequencing and assembly.</title>
        <authorList>
            <person name="Soares A.E."/>
            <person name="Novak B.J."/>
            <person name="Rice E.S."/>
            <person name="O'Connell B."/>
            <person name="Chang D."/>
            <person name="Weber S."/>
            <person name="Shapiro B."/>
        </authorList>
    </citation>
    <scope>NUCLEOTIDE SEQUENCE [LARGE SCALE GENOMIC DNA]</scope>
    <source>
        <strain evidence="2">BTP2013</strain>
        <tissue evidence="2">Blood</tissue>
    </source>
</reference>
<proteinExistence type="predicted"/>
<sequence length="154" mass="16408">MQCPTQAERGHFQIPCCAVPAFCLPDHNAPQGLVLEGKTDLLRHGWLEEEEVLHFNSSAVAEGGEHSPALQTGVEMVSCRYVLDELVIRWDEAPPSAVLCRSEPGAAKPAGAEDLAPEGSQMDPGEGTAGSRHGHCLHLETGVQNLLGKQIIPG</sequence>
<dbReference type="AlphaFoldDB" id="A0A1V4KIH4"/>
<protein>
    <submittedName>
        <fullName evidence="2">Uncharacterized protein</fullName>
    </submittedName>
</protein>
<name>A0A1V4KIH4_PATFA</name>
<evidence type="ECO:0000256" key="1">
    <source>
        <dbReference type="SAM" id="MobiDB-lite"/>
    </source>
</evidence>
<feature type="region of interest" description="Disordered" evidence="1">
    <location>
        <begin position="102"/>
        <end position="133"/>
    </location>
</feature>
<organism evidence="2 3">
    <name type="scientific">Patagioenas fasciata monilis</name>
    <dbReference type="NCBI Taxonomy" id="372326"/>
    <lineage>
        <taxon>Eukaryota</taxon>
        <taxon>Metazoa</taxon>
        <taxon>Chordata</taxon>
        <taxon>Craniata</taxon>
        <taxon>Vertebrata</taxon>
        <taxon>Euteleostomi</taxon>
        <taxon>Archelosauria</taxon>
        <taxon>Archosauria</taxon>
        <taxon>Dinosauria</taxon>
        <taxon>Saurischia</taxon>
        <taxon>Theropoda</taxon>
        <taxon>Coelurosauria</taxon>
        <taxon>Aves</taxon>
        <taxon>Neognathae</taxon>
        <taxon>Neoaves</taxon>
        <taxon>Columbimorphae</taxon>
        <taxon>Columbiformes</taxon>
        <taxon>Columbidae</taxon>
        <taxon>Patagioenas</taxon>
    </lineage>
</organism>
<comment type="caution">
    <text evidence="2">The sequence shown here is derived from an EMBL/GenBank/DDBJ whole genome shotgun (WGS) entry which is preliminary data.</text>
</comment>